<feature type="transmembrane region" description="Helical" evidence="9">
    <location>
        <begin position="61"/>
        <end position="80"/>
    </location>
</feature>
<dbReference type="Pfam" id="PF02533">
    <property type="entry name" value="PsbK"/>
    <property type="match status" value="1"/>
</dbReference>
<organism evidence="10">
    <name type="scientific">Prunus dulcis</name>
    <name type="common">Almond</name>
    <name type="synonym">Amygdalus dulcis</name>
    <dbReference type="NCBI Taxonomy" id="3755"/>
    <lineage>
        <taxon>Eukaryota</taxon>
        <taxon>Viridiplantae</taxon>
        <taxon>Streptophyta</taxon>
        <taxon>Embryophyta</taxon>
        <taxon>Tracheophyta</taxon>
        <taxon>Spermatophyta</taxon>
        <taxon>Magnoliopsida</taxon>
        <taxon>eudicotyledons</taxon>
        <taxon>Gunneridae</taxon>
        <taxon>Pentapetalae</taxon>
        <taxon>rosids</taxon>
        <taxon>fabids</taxon>
        <taxon>Rosales</taxon>
        <taxon>Rosaceae</taxon>
        <taxon>Amygdaloideae</taxon>
        <taxon>Amygdaleae</taxon>
        <taxon>Prunus</taxon>
    </lineage>
</organism>
<dbReference type="PANTHER" id="PTHR35325:SF1">
    <property type="entry name" value="PHOTOSYSTEM II REACTION CENTER PROTEIN K"/>
    <property type="match status" value="1"/>
</dbReference>
<feature type="transmembrane region" description="Helical" evidence="9">
    <location>
        <begin position="30"/>
        <end position="49"/>
    </location>
</feature>
<evidence type="ECO:0000256" key="1">
    <source>
        <dbReference type="ARBA" id="ARBA00004167"/>
    </source>
</evidence>
<evidence type="ECO:0000256" key="2">
    <source>
        <dbReference type="ARBA" id="ARBA00022469"/>
    </source>
</evidence>
<dbReference type="InterPro" id="IPR003687">
    <property type="entry name" value="PSII_PsbK"/>
</dbReference>
<evidence type="ECO:0000256" key="7">
    <source>
        <dbReference type="ARBA" id="ARBA00023136"/>
    </source>
</evidence>
<dbReference type="GO" id="GO:0009539">
    <property type="term" value="C:photosystem II reaction center"/>
    <property type="evidence" value="ECO:0007669"/>
    <property type="project" value="InterPro"/>
</dbReference>
<keyword evidence="2" id="KW-0674">Reaction center</keyword>
<feature type="transmembrane region" description="Helical" evidence="9">
    <location>
        <begin position="92"/>
        <end position="110"/>
    </location>
</feature>
<dbReference type="SUPFAM" id="SSF161037">
    <property type="entry name" value="Photosystem II reaction center protein K, PsbK"/>
    <property type="match status" value="1"/>
</dbReference>
<protein>
    <recommendedName>
        <fullName evidence="11">Photosystem II reaction center protein K</fullName>
    </recommendedName>
</protein>
<accession>A0A4Y1QZC5</accession>
<evidence type="ECO:0000256" key="5">
    <source>
        <dbReference type="ARBA" id="ARBA00022989"/>
    </source>
</evidence>
<proteinExistence type="inferred from homology"/>
<dbReference type="Pfam" id="PF02532">
    <property type="entry name" value="PsbI"/>
    <property type="match status" value="1"/>
</dbReference>
<dbReference type="EMBL" id="AP019298">
    <property type="protein sequence ID" value="BBG97188.1"/>
    <property type="molecule type" value="Genomic_DNA"/>
</dbReference>
<dbReference type="NCBIfam" id="NF002715">
    <property type="entry name" value="PRK02553.1"/>
    <property type="match status" value="1"/>
</dbReference>
<dbReference type="HAMAP" id="MF_00441">
    <property type="entry name" value="PSII_PsbK"/>
    <property type="match status" value="1"/>
</dbReference>
<dbReference type="GO" id="GO:0015979">
    <property type="term" value="P:photosynthesis"/>
    <property type="evidence" value="ECO:0007669"/>
    <property type="project" value="UniProtKB-KW"/>
</dbReference>
<evidence type="ECO:0000256" key="9">
    <source>
        <dbReference type="SAM" id="Phobius"/>
    </source>
</evidence>
<evidence type="ECO:0000313" key="10">
    <source>
        <dbReference type="EMBL" id="BBG97188.1"/>
    </source>
</evidence>
<keyword evidence="7 9" id="KW-0472">Membrane</keyword>
<dbReference type="PANTHER" id="PTHR35325">
    <property type="match status" value="1"/>
</dbReference>
<name>A0A4Y1QZC5_PRUDU</name>
<sequence>VCSGTEGFEPPNSGTKTRCLTTWPRPISRLLIGLICLNSALYSSSFFVAKLPEAYAFLNPIVDVMPVIPLFFFLLAFVWQAAVNYVMLTLKLFVYTVVIFFVSLFIFGFLSNDPGRNPGREE</sequence>
<keyword evidence="4 9" id="KW-0812">Transmembrane</keyword>
<keyword evidence="6" id="KW-0793">Thylakoid</keyword>
<dbReference type="HAMAP" id="MF_01316">
    <property type="entry name" value="PSII_PsbI"/>
    <property type="match status" value="1"/>
</dbReference>
<evidence type="ECO:0000256" key="3">
    <source>
        <dbReference type="ARBA" id="ARBA00022531"/>
    </source>
</evidence>
<evidence type="ECO:0000256" key="8">
    <source>
        <dbReference type="ARBA" id="ARBA00023276"/>
    </source>
</evidence>
<gene>
    <name evidence="10" type="ORF">Prudu_006227</name>
</gene>
<dbReference type="SUPFAM" id="SSF161041">
    <property type="entry name" value="Photosystem II reaction center protein I, PsbI"/>
    <property type="match status" value="1"/>
</dbReference>
<evidence type="ECO:0000256" key="6">
    <source>
        <dbReference type="ARBA" id="ARBA00023078"/>
    </source>
</evidence>
<dbReference type="InterPro" id="IPR003686">
    <property type="entry name" value="PSII_PsbI"/>
</dbReference>
<dbReference type="AlphaFoldDB" id="A0A4Y1QZC5"/>
<dbReference type="InterPro" id="IPR037270">
    <property type="entry name" value="PSII_PsbK_sf"/>
</dbReference>
<feature type="non-terminal residue" evidence="10">
    <location>
        <position position="1"/>
    </location>
</feature>
<keyword evidence="3" id="KW-0602">Photosynthesis</keyword>
<comment type="subcellular location">
    <subcellularLocation>
        <location evidence="1">Membrane</location>
        <topology evidence="1">Single-pass membrane protein</topology>
    </subcellularLocation>
</comment>
<dbReference type="InterPro" id="IPR037271">
    <property type="entry name" value="PSII_PsbI_sf"/>
</dbReference>
<evidence type="ECO:0008006" key="11">
    <source>
        <dbReference type="Google" id="ProtNLM"/>
    </source>
</evidence>
<dbReference type="GO" id="GO:0005737">
    <property type="term" value="C:cytoplasm"/>
    <property type="evidence" value="ECO:0007669"/>
    <property type="project" value="UniProtKB-ARBA"/>
</dbReference>
<keyword evidence="5 9" id="KW-1133">Transmembrane helix</keyword>
<evidence type="ECO:0000256" key="4">
    <source>
        <dbReference type="ARBA" id="ARBA00022692"/>
    </source>
</evidence>
<reference evidence="10" key="1">
    <citation type="journal article" date="2019" name="Science">
        <title>Mutation of a bHLH transcription factor allowed almond domestication.</title>
        <authorList>
            <person name="Sanchez-Perez R."/>
            <person name="Pavan S."/>
            <person name="Mazzeo R."/>
            <person name="Moldovan C."/>
            <person name="Aiese Cigliano R."/>
            <person name="Del Cueto J."/>
            <person name="Ricciardi F."/>
            <person name="Lotti C."/>
            <person name="Ricciardi L."/>
            <person name="Dicenta F."/>
            <person name="Lopez-Marques R.L."/>
            <person name="Lindberg Moller B."/>
        </authorList>
    </citation>
    <scope>NUCLEOTIDE SEQUENCE</scope>
</reference>
<keyword evidence="8" id="KW-0604">Photosystem II</keyword>